<keyword evidence="2" id="KW-1185">Reference proteome</keyword>
<evidence type="ECO:0000313" key="2">
    <source>
        <dbReference type="Proteomes" id="UP000275078"/>
    </source>
</evidence>
<dbReference type="AlphaFoldDB" id="A0A3N4IKZ9"/>
<dbReference type="EMBL" id="ML119648">
    <property type="protein sequence ID" value="RPA86813.1"/>
    <property type="molecule type" value="Genomic_DNA"/>
</dbReference>
<dbReference type="Proteomes" id="UP000275078">
    <property type="component" value="Unassembled WGS sequence"/>
</dbReference>
<accession>A0A3N4IKZ9</accession>
<organism evidence="1 2">
    <name type="scientific">Ascobolus immersus RN42</name>
    <dbReference type="NCBI Taxonomy" id="1160509"/>
    <lineage>
        <taxon>Eukaryota</taxon>
        <taxon>Fungi</taxon>
        <taxon>Dikarya</taxon>
        <taxon>Ascomycota</taxon>
        <taxon>Pezizomycotina</taxon>
        <taxon>Pezizomycetes</taxon>
        <taxon>Pezizales</taxon>
        <taxon>Ascobolaceae</taxon>
        <taxon>Ascobolus</taxon>
    </lineage>
</organism>
<evidence type="ECO:0000313" key="1">
    <source>
        <dbReference type="EMBL" id="RPA86813.1"/>
    </source>
</evidence>
<name>A0A3N4IKZ9_ASCIM</name>
<gene>
    <name evidence="1" type="ORF">BJ508DRAFT_301625</name>
</gene>
<reference evidence="1 2" key="1">
    <citation type="journal article" date="2018" name="Nat. Ecol. Evol.">
        <title>Pezizomycetes genomes reveal the molecular basis of ectomycorrhizal truffle lifestyle.</title>
        <authorList>
            <person name="Murat C."/>
            <person name="Payen T."/>
            <person name="Noel B."/>
            <person name="Kuo A."/>
            <person name="Morin E."/>
            <person name="Chen J."/>
            <person name="Kohler A."/>
            <person name="Krizsan K."/>
            <person name="Balestrini R."/>
            <person name="Da Silva C."/>
            <person name="Montanini B."/>
            <person name="Hainaut M."/>
            <person name="Levati E."/>
            <person name="Barry K.W."/>
            <person name="Belfiori B."/>
            <person name="Cichocki N."/>
            <person name="Clum A."/>
            <person name="Dockter R.B."/>
            <person name="Fauchery L."/>
            <person name="Guy J."/>
            <person name="Iotti M."/>
            <person name="Le Tacon F."/>
            <person name="Lindquist E.A."/>
            <person name="Lipzen A."/>
            <person name="Malagnac F."/>
            <person name="Mello A."/>
            <person name="Molinier V."/>
            <person name="Miyauchi S."/>
            <person name="Poulain J."/>
            <person name="Riccioni C."/>
            <person name="Rubini A."/>
            <person name="Sitrit Y."/>
            <person name="Splivallo R."/>
            <person name="Traeger S."/>
            <person name="Wang M."/>
            <person name="Zifcakova L."/>
            <person name="Wipf D."/>
            <person name="Zambonelli A."/>
            <person name="Paolocci F."/>
            <person name="Nowrousian M."/>
            <person name="Ottonello S."/>
            <person name="Baldrian P."/>
            <person name="Spatafora J.W."/>
            <person name="Henrissat B."/>
            <person name="Nagy L.G."/>
            <person name="Aury J.M."/>
            <person name="Wincker P."/>
            <person name="Grigoriev I.V."/>
            <person name="Bonfante P."/>
            <person name="Martin F.M."/>
        </authorList>
    </citation>
    <scope>NUCLEOTIDE SEQUENCE [LARGE SCALE GENOMIC DNA]</scope>
    <source>
        <strain evidence="1 2">RN42</strain>
    </source>
</reference>
<protein>
    <submittedName>
        <fullName evidence="1">Uncharacterized protein</fullName>
    </submittedName>
</protein>
<sequence length="266" mass="30568">MQFIDLPFEIRLEIADHIHSWADHCSFRCMDQTNFRLFTNKTAVKNQFRMPEYMAKIISSIADKSGFGMKQKFFDDLLHEAKINPKYRGSKPWLSTPISQLGRSEVEWMQFVTRKQVSLLLERLIVDAETQFTKKYKERSLRFYDENLYHLKYRLFAVTDVIFESWSHKTNSQGELTLAHAIFLMFEILVYSCLGCVGDVQPVAINPGMREPVLRRYITPEIPLDGSSIAEQDEATLGMATELISCFNDAVVLWEALAGPSSSTGS</sequence>
<proteinExistence type="predicted"/>